<reference evidence="3 4" key="1">
    <citation type="submission" date="2020-08" db="EMBL/GenBank/DDBJ databases">
        <authorList>
            <person name="Hejnol A."/>
        </authorList>
    </citation>
    <scope>NUCLEOTIDE SEQUENCE [LARGE SCALE GENOMIC DNA]</scope>
</reference>
<sequence>METIQIKVDDVNECPIVHRPKNFENVLLNASFGANLSFYDIVASDNDISTFSEIYYSNVTKGRKNKGLFHMKENSLKIFVSVSPLPEGQYVIDVVAFDKSHEPCSSTNTLTINILPAGLASDNFNNDDTTTTGMTTSSEYYTTTSSQSFLHFRRNLPK</sequence>
<dbReference type="GO" id="GO:0016020">
    <property type="term" value="C:membrane"/>
    <property type="evidence" value="ECO:0007669"/>
    <property type="project" value="InterPro"/>
</dbReference>
<evidence type="ECO:0000313" key="3">
    <source>
        <dbReference type="EMBL" id="CAD5123387.1"/>
    </source>
</evidence>
<dbReference type="AlphaFoldDB" id="A0A7I8W6V3"/>
<proteinExistence type="predicted"/>
<dbReference type="Gene3D" id="2.60.40.60">
    <property type="entry name" value="Cadherins"/>
    <property type="match status" value="1"/>
</dbReference>
<dbReference type="InterPro" id="IPR015919">
    <property type="entry name" value="Cadherin-like_sf"/>
</dbReference>
<dbReference type="CDD" id="cd11304">
    <property type="entry name" value="Cadherin_repeat"/>
    <property type="match status" value="1"/>
</dbReference>
<accession>A0A7I8W6V3</accession>
<gene>
    <name evidence="3" type="ORF">DGYR_LOCUS11071</name>
</gene>
<protein>
    <recommendedName>
        <fullName evidence="2">Cadherin domain-containing protein</fullName>
    </recommendedName>
</protein>
<keyword evidence="1" id="KW-0106">Calcium</keyword>
<evidence type="ECO:0000313" key="4">
    <source>
        <dbReference type="Proteomes" id="UP000549394"/>
    </source>
</evidence>
<dbReference type="PROSITE" id="PS50268">
    <property type="entry name" value="CADHERIN_2"/>
    <property type="match status" value="1"/>
</dbReference>
<evidence type="ECO:0000259" key="2">
    <source>
        <dbReference type="PROSITE" id="PS50268"/>
    </source>
</evidence>
<keyword evidence="4" id="KW-1185">Reference proteome</keyword>
<dbReference type="InterPro" id="IPR002126">
    <property type="entry name" value="Cadherin-like_dom"/>
</dbReference>
<dbReference type="EMBL" id="CAJFCJ010000019">
    <property type="protein sequence ID" value="CAD5123387.1"/>
    <property type="molecule type" value="Genomic_DNA"/>
</dbReference>
<evidence type="ECO:0000256" key="1">
    <source>
        <dbReference type="PROSITE-ProRule" id="PRU00043"/>
    </source>
</evidence>
<organism evidence="3 4">
    <name type="scientific">Dimorphilus gyrociliatus</name>
    <dbReference type="NCBI Taxonomy" id="2664684"/>
    <lineage>
        <taxon>Eukaryota</taxon>
        <taxon>Metazoa</taxon>
        <taxon>Spiralia</taxon>
        <taxon>Lophotrochozoa</taxon>
        <taxon>Annelida</taxon>
        <taxon>Polychaeta</taxon>
        <taxon>Polychaeta incertae sedis</taxon>
        <taxon>Dinophilidae</taxon>
        <taxon>Dimorphilus</taxon>
    </lineage>
</organism>
<dbReference type="SUPFAM" id="SSF49313">
    <property type="entry name" value="Cadherin-like"/>
    <property type="match status" value="1"/>
</dbReference>
<name>A0A7I8W6V3_9ANNE</name>
<dbReference type="Proteomes" id="UP000549394">
    <property type="component" value="Unassembled WGS sequence"/>
</dbReference>
<comment type="caution">
    <text evidence="3">The sequence shown here is derived from an EMBL/GenBank/DDBJ whole genome shotgun (WGS) entry which is preliminary data.</text>
</comment>
<feature type="domain" description="Cadherin" evidence="2">
    <location>
        <begin position="29"/>
        <end position="124"/>
    </location>
</feature>
<dbReference type="GO" id="GO:0005509">
    <property type="term" value="F:calcium ion binding"/>
    <property type="evidence" value="ECO:0007669"/>
    <property type="project" value="UniProtKB-UniRule"/>
</dbReference>
<dbReference type="GO" id="GO:0007156">
    <property type="term" value="P:homophilic cell adhesion via plasma membrane adhesion molecules"/>
    <property type="evidence" value="ECO:0007669"/>
    <property type="project" value="InterPro"/>
</dbReference>